<dbReference type="Pfam" id="PF06961">
    <property type="entry name" value="DUF1294"/>
    <property type="match status" value="1"/>
</dbReference>
<dbReference type="InterPro" id="IPR010718">
    <property type="entry name" value="DUF1294"/>
</dbReference>
<evidence type="ECO:0000256" key="1">
    <source>
        <dbReference type="SAM" id="Phobius"/>
    </source>
</evidence>
<dbReference type="InterPro" id="IPR012156">
    <property type="entry name" value="Cold_shock_CspA"/>
</dbReference>
<dbReference type="Proteomes" id="UP000672039">
    <property type="component" value="Chromosome"/>
</dbReference>
<sequence>MKWAMSVTVILTIYLIASVITFLVYAQDKSAARHNRWRTKESTLHSLALTGGWPGALLAQKILRHKSSKVAFQRVFWVTVVVNVGVVGWLLKTGMVKV</sequence>
<dbReference type="PIRSF" id="PIRSF002599">
    <property type="entry name" value="Cold_shock_A"/>
    <property type="match status" value="1"/>
</dbReference>
<feature type="transmembrane region" description="Helical" evidence="1">
    <location>
        <begin position="6"/>
        <end position="26"/>
    </location>
</feature>
<proteinExistence type="predicted"/>
<reference evidence="2 3" key="1">
    <citation type="submission" date="2021-04" db="EMBL/GenBank/DDBJ databases">
        <title>Genomics, taxonomy and metabolism of representatives of sulfur bacteria of the genus Thiothrix: Thiothrix fructosivorans QT, Thiothrix unzii A1T and three new species, Thiothrix subterranea sp. nov., Thiothrix litoralis sp. nov. and 'Candidatus Thiothrix anitrata' sp. nov.</title>
        <authorList>
            <person name="Ravin N.V."/>
            <person name="Smolyakov D."/>
            <person name="Rudenko T.S."/>
            <person name="Mardanov A.V."/>
            <person name="Beletsky A.V."/>
            <person name="Markov N.D."/>
            <person name="Fomenkov A.I."/>
            <person name="Roberts R.J."/>
            <person name="Karnachuk O.V."/>
            <person name="Novikov A."/>
            <person name="Grabovich M.Y."/>
        </authorList>
    </citation>
    <scope>NUCLEOTIDE SEQUENCE [LARGE SCALE GENOMIC DNA]</scope>
    <source>
        <strain evidence="2 3">AS</strain>
    </source>
</reference>
<evidence type="ECO:0000313" key="3">
    <source>
        <dbReference type="Proteomes" id="UP000672039"/>
    </source>
</evidence>
<dbReference type="EMBL" id="CP072801">
    <property type="protein sequence ID" value="QTR47964.1"/>
    <property type="molecule type" value="Genomic_DNA"/>
</dbReference>
<organism evidence="2 3">
    <name type="scientific">Thiothrix litoralis</name>
    <dbReference type="NCBI Taxonomy" id="2891210"/>
    <lineage>
        <taxon>Bacteria</taxon>
        <taxon>Pseudomonadati</taxon>
        <taxon>Pseudomonadota</taxon>
        <taxon>Gammaproteobacteria</taxon>
        <taxon>Thiotrichales</taxon>
        <taxon>Thiotrichaceae</taxon>
        <taxon>Thiothrix</taxon>
    </lineage>
</organism>
<name>A0ABX7WVZ3_9GAMM</name>
<gene>
    <name evidence="2" type="ORF">J9253_08635</name>
</gene>
<feature type="transmembrane region" description="Helical" evidence="1">
    <location>
        <begin position="71"/>
        <end position="91"/>
    </location>
</feature>
<keyword evidence="1" id="KW-1133">Transmembrane helix</keyword>
<keyword evidence="1" id="KW-0812">Transmembrane</keyword>
<accession>A0ABX7WVZ3</accession>
<evidence type="ECO:0000313" key="2">
    <source>
        <dbReference type="EMBL" id="QTR47964.1"/>
    </source>
</evidence>
<keyword evidence="3" id="KW-1185">Reference proteome</keyword>
<protein>
    <submittedName>
        <fullName evidence="2">DUF1294 domain-containing protein</fullName>
    </submittedName>
</protein>
<keyword evidence="1" id="KW-0472">Membrane</keyword>